<dbReference type="EMBL" id="HBHW01021535">
    <property type="protein sequence ID" value="CAE0048616.1"/>
    <property type="molecule type" value="Transcribed_RNA"/>
</dbReference>
<gene>
    <name evidence="2" type="ORF">RMAR00112_LOCUS16611</name>
    <name evidence="3" type="ORF">RMAR00112_LOCUS16614</name>
    <name evidence="4" type="ORF">RMAR00112_LOCUS16617</name>
    <name evidence="5" type="ORF">RMAR00112_LOCUS16618</name>
    <name evidence="6" type="ORF">RMAR00112_LOCUS16619</name>
</gene>
<dbReference type="EMBL" id="HBHW01021542">
    <property type="protein sequence ID" value="CAE0048623.1"/>
    <property type="molecule type" value="Transcribed_RNA"/>
</dbReference>
<feature type="compositionally biased region" description="Polar residues" evidence="1">
    <location>
        <begin position="114"/>
        <end position="124"/>
    </location>
</feature>
<sequence length="183" mass="20485">MDECFAGFCDFLKHILRKLRLIPEATNETAGLIQRDGADVRYGGVDVVRRTGDVDEYDHLQPADSEQIEQFREIIDRTSRRLVDVVPVGQAYDQKDIGNRPELYRNALKDSATSRDGISGSKSTPRLEPLKSPILDTAISVPSVEIPREEIELIKAATMRLAETIEQIKVPCKYDLVTSLPSS</sequence>
<accession>A0A7S2ZS10</accession>
<dbReference type="EMBL" id="HBHW01021543">
    <property type="protein sequence ID" value="CAE0048624.1"/>
    <property type="molecule type" value="Transcribed_RNA"/>
</dbReference>
<name>A0A7S2ZS10_9RHOD</name>
<proteinExistence type="predicted"/>
<evidence type="ECO:0000313" key="2">
    <source>
        <dbReference type="EMBL" id="CAE0048616.1"/>
    </source>
</evidence>
<evidence type="ECO:0000313" key="4">
    <source>
        <dbReference type="EMBL" id="CAE0048622.1"/>
    </source>
</evidence>
<reference evidence="6" key="1">
    <citation type="submission" date="2021-01" db="EMBL/GenBank/DDBJ databases">
        <authorList>
            <person name="Corre E."/>
            <person name="Pelletier E."/>
            <person name="Niang G."/>
            <person name="Scheremetjew M."/>
            <person name="Finn R."/>
            <person name="Kale V."/>
            <person name="Holt S."/>
            <person name="Cochrane G."/>
            <person name="Meng A."/>
            <person name="Brown T."/>
            <person name="Cohen L."/>
        </authorList>
    </citation>
    <scope>NUCLEOTIDE SEQUENCE</scope>
    <source>
        <strain evidence="6">CCMP 769</strain>
    </source>
</reference>
<feature type="region of interest" description="Disordered" evidence="1">
    <location>
        <begin position="109"/>
        <end position="129"/>
    </location>
</feature>
<evidence type="ECO:0000256" key="1">
    <source>
        <dbReference type="SAM" id="MobiDB-lite"/>
    </source>
</evidence>
<evidence type="ECO:0000313" key="6">
    <source>
        <dbReference type="EMBL" id="CAE0048624.1"/>
    </source>
</evidence>
<dbReference type="AlphaFoldDB" id="A0A7S2ZS10"/>
<organism evidence="6">
    <name type="scientific">Rhodosorus marinus</name>
    <dbReference type="NCBI Taxonomy" id="101924"/>
    <lineage>
        <taxon>Eukaryota</taxon>
        <taxon>Rhodophyta</taxon>
        <taxon>Stylonematophyceae</taxon>
        <taxon>Stylonematales</taxon>
        <taxon>Stylonemataceae</taxon>
        <taxon>Rhodosorus</taxon>
    </lineage>
</organism>
<evidence type="ECO:0000313" key="5">
    <source>
        <dbReference type="EMBL" id="CAE0048623.1"/>
    </source>
</evidence>
<dbReference type="EMBL" id="HBHW01021541">
    <property type="protein sequence ID" value="CAE0048622.1"/>
    <property type="molecule type" value="Transcribed_RNA"/>
</dbReference>
<evidence type="ECO:0000313" key="3">
    <source>
        <dbReference type="EMBL" id="CAE0048619.1"/>
    </source>
</evidence>
<dbReference type="EMBL" id="HBHW01021538">
    <property type="protein sequence ID" value="CAE0048619.1"/>
    <property type="molecule type" value="Transcribed_RNA"/>
</dbReference>
<protein>
    <submittedName>
        <fullName evidence="6">Uncharacterized protein</fullName>
    </submittedName>
</protein>